<dbReference type="EMBL" id="QURR01000062">
    <property type="protein sequence ID" value="RGE39035.1"/>
    <property type="molecule type" value="Genomic_DNA"/>
</dbReference>
<evidence type="ECO:0000313" key="1">
    <source>
        <dbReference type="EMBL" id="RGE39035.1"/>
    </source>
</evidence>
<keyword evidence="2" id="KW-1185">Reference proteome</keyword>
<protein>
    <submittedName>
        <fullName evidence="1">Uncharacterized protein</fullName>
    </submittedName>
</protein>
<gene>
    <name evidence="1" type="ORF">DZC30_22445</name>
</gene>
<dbReference type="Proteomes" id="UP000261948">
    <property type="component" value="Unassembled WGS sequence"/>
</dbReference>
<evidence type="ECO:0000313" key="2">
    <source>
        <dbReference type="Proteomes" id="UP000261948"/>
    </source>
</evidence>
<comment type="caution">
    <text evidence="1">The sequence shown here is derived from an EMBL/GenBank/DDBJ whole genome shotgun (WGS) entry which is preliminary data.</text>
</comment>
<organism evidence="1 2">
    <name type="scientific">Comamonas testosteroni</name>
    <name type="common">Pseudomonas testosteroni</name>
    <dbReference type="NCBI Taxonomy" id="285"/>
    <lineage>
        <taxon>Bacteria</taxon>
        <taxon>Pseudomonadati</taxon>
        <taxon>Pseudomonadota</taxon>
        <taxon>Betaproteobacteria</taxon>
        <taxon>Burkholderiales</taxon>
        <taxon>Comamonadaceae</taxon>
        <taxon>Comamonas</taxon>
    </lineage>
</organism>
<name>A0A373F6B8_COMTE</name>
<reference evidence="1 2" key="1">
    <citation type="submission" date="2018-08" db="EMBL/GenBank/DDBJ databases">
        <title>Comamonas testosteroni strain SWCO2.</title>
        <authorList>
            <person name="Jiang N."/>
            <person name="Zhang X.Z."/>
        </authorList>
    </citation>
    <scope>NUCLEOTIDE SEQUENCE [LARGE SCALE GENOMIC DNA]</scope>
    <source>
        <strain evidence="1 2">SWCO2</strain>
    </source>
</reference>
<accession>A0A373F6B8</accession>
<proteinExistence type="predicted"/>
<sequence length="75" mass="8179">MSERGGEDFCDIYLRCQCGEHPDSGHFIEDTWGDTSPEAAASAIGPWNDWCEEVAAGKSTTIAQLNEQDTEQAKA</sequence>
<dbReference type="AlphaFoldDB" id="A0A373F6B8"/>